<feature type="domain" description="B12-binding" evidence="6">
    <location>
        <begin position="8"/>
        <end position="171"/>
    </location>
</feature>
<dbReference type="InterPro" id="IPR007197">
    <property type="entry name" value="rSAM"/>
</dbReference>
<dbReference type="InterPro" id="IPR036724">
    <property type="entry name" value="Cobalamin-bd_sf"/>
</dbReference>
<dbReference type="Gene3D" id="3.40.50.280">
    <property type="entry name" value="Cobalamin-binding domain"/>
    <property type="match status" value="1"/>
</dbReference>
<accession>A0A2H0BEF4</accession>
<dbReference type="GO" id="GO:0031419">
    <property type="term" value="F:cobalamin binding"/>
    <property type="evidence" value="ECO:0007669"/>
    <property type="project" value="InterPro"/>
</dbReference>
<dbReference type="InterPro" id="IPR058240">
    <property type="entry name" value="rSAM_sf"/>
</dbReference>
<dbReference type="EMBL" id="PCST01000006">
    <property type="protein sequence ID" value="PIP55969.1"/>
    <property type="molecule type" value="Genomic_DNA"/>
</dbReference>
<gene>
    <name evidence="8" type="ORF">COX06_00355</name>
</gene>
<evidence type="ECO:0000256" key="2">
    <source>
        <dbReference type="ARBA" id="ARBA00022691"/>
    </source>
</evidence>
<comment type="cofactor">
    <cofactor evidence="1">
        <name>[4Fe-4S] cluster</name>
        <dbReference type="ChEBI" id="CHEBI:49883"/>
    </cofactor>
</comment>
<dbReference type="SFLD" id="SFLDG01123">
    <property type="entry name" value="methyltransferase_(Class_B)"/>
    <property type="match status" value="1"/>
</dbReference>
<dbReference type="Proteomes" id="UP000229794">
    <property type="component" value="Unassembled WGS sequence"/>
</dbReference>
<dbReference type="InterPro" id="IPR034466">
    <property type="entry name" value="Methyltransferase_Class_B"/>
</dbReference>
<dbReference type="CDD" id="cd01335">
    <property type="entry name" value="Radical_SAM"/>
    <property type="match status" value="1"/>
</dbReference>
<comment type="caution">
    <text evidence="8">The sequence shown here is derived from an EMBL/GenBank/DDBJ whole genome shotgun (WGS) entry which is preliminary data.</text>
</comment>
<dbReference type="PANTHER" id="PTHR43409">
    <property type="entry name" value="ANAEROBIC MAGNESIUM-PROTOPORPHYRIN IX MONOMETHYL ESTER CYCLASE-RELATED"/>
    <property type="match status" value="1"/>
</dbReference>
<dbReference type="SFLD" id="SFLDG01082">
    <property type="entry name" value="B12-binding_domain_containing"/>
    <property type="match status" value="1"/>
</dbReference>
<evidence type="ECO:0000256" key="3">
    <source>
        <dbReference type="ARBA" id="ARBA00022723"/>
    </source>
</evidence>
<dbReference type="Gene3D" id="3.80.30.20">
    <property type="entry name" value="tm_1862 like domain"/>
    <property type="match status" value="1"/>
</dbReference>
<evidence type="ECO:0000256" key="4">
    <source>
        <dbReference type="ARBA" id="ARBA00023004"/>
    </source>
</evidence>
<dbReference type="GO" id="GO:0051539">
    <property type="term" value="F:4 iron, 4 sulfur cluster binding"/>
    <property type="evidence" value="ECO:0007669"/>
    <property type="project" value="UniProtKB-KW"/>
</dbReference>
<dbReference type="Pfam" id="PF04055">
    <property type="entry name" value="Radical_SAM"/>
    <property type="match status" value="1"/>
</dbReference>
<dbReference type="AlphaFoldDB" id="A0A2H0BEF4"/>
<reference evidence="8 9" key="1">
    <citation type="submission" date="2017-09" db="EMBL/GenBank/DDBJ databases">
        <title>Depth-based differentiation of microbial function through sediment-hosted aquifers and enrichment of novel symbionts in the deep terrestrial subsurface.</title>
        <authorList>
            <person name="Probst A.J."/>
            <person name="Ladd B."/>
            <person name="Jarett J.K."/>
            <person name="Geller-Mcgrath D.E."/>
            <person name="Sieber C.M."/>
            <person name="Emerson J.B."/>
            <person name="Anantharaman K."/>
            <person name="Thomas B.C."/>
            <person name="Malmstrom R."/>
            <person name="Stieglmeier M."/>
            <person name="Klingl A."/>
            <person name="Woyke T."/>
            <person name="Ryan C.M."/>
            <person name="Banfield J.F."/>
        </authorList>
    </citation>
    <scope>NUCLEOTIDE SEQUENCE [LARGE SCALE GENOMIC DNA]</scope>
    <source>
        <strain evidence="8">CG22_combo_CG10-13_8_21_14_all_42_17</strain>
    </source>
</reference>
<evidence type="ECO:0000313" key="8">
    <source>
        <dbReference type="EMBL" id="PIP55969.1"/>
    </source>
</evidence>
<dbReference type="InterPro" id="IPR023404">
    <property type="entry name" value="rSAM_horseshoe"/>
</dbReference>
<keyword evidence="4" id="KW-0408">Iron</keyword>
<name>A0A2H0BEF4_9BACT</name>
<dbReference type="SMART" id="SM00729">
    <property type="entry name" value="Elp3"/>
    <property type="match status" value="1"/>
</dbReference>
<dbReference type="SFLD" id="SFLDS00029">
    <property type="entry name" value="Radical_SAM"/>
    <property type="match status" value="1"/>
</dbReference>
<dbReference type="GO" id="GO:0003824">
    <property type="term" value="F:catalytic activity"/>
    <property type="evidence" value="ECO:0007669"/>
    <property type="project" value="InterPro"/>
</dbReference>
<keyword evidence="5" id="KW-0411">Iron-sulfur</keyword>
<organism evidence="8 9">
    <name type="scientific">Candidatus Zambryskibacteria bacterium CG22_combo_CG10-13_8_21_14_all_42_17</name>
    <dbReference type="NCBI Taxonomy" id="1975118"/>
    <lineage>
        <taxon>Bacteria</taxon>
        <taxon>Candidatus Zambryskiibacteriota</taxon>
    </lineage>
</organism>
<keyword evidence="2" id="KW-0949">S-adenosyl-L-methionine</keyword>
<dbReference type="CDD" id="cd02068">
    <property type="entry name" value="radical_SAM_B12_BD"/>
    <property type="match status" value="1"/>
</dbReference>
<dbReference type="GO" id="GO:0046872">
    <property type="term" value="F:metal ion binding"/>
    <property type="evidence" value="ECO:0007669"/>
    <property type="project" value="UniProtKB-KW"/>
</dbReference>
<evidence type="ECO:0000259" key="6">
    <source>
        <dbReference type="PROSITE" id="PS51332"/>
    </source>
</evidence>
<keyword evidence="3" id="KW-0479">Metal-binding</keyword>
<dbReference type="InterPro" id="IPR006638">
    <property type="entry name" value="Elp3/MiaA/NifB-like_rSAM"/>
</dbReference>
<evidence type="ECO:0000256" key="5">
    <source>
        <dbReference type="ARBA" id="ARBA00023014"/>
    </source>
</evidence>
<evidence type="ECO:0000256" key="1">
    <source>
        <dbReference type="ARBA" id="ARBA00001966"/>
    </source>
</evidence>
<sequence>MERRIAMSFKVLFIYPNFRSETLVPPGITLLSRILKNNEFEVGLFDTTDYGMDLSKDYDRVQEKYLTVRPTVHRKLKYAEHDVWQDLNDKANSFSPDLIAMSCTESTFLLGVEVIKHIENCDIPVVLGGTFATFAPERALDFPEIDIVCVGEGEIPLLELCKRMRSGRDYMDVPGLWVRSRDGSVRKNPVPPLVNLDENPIDFDIGLFDSERLVRPMAGELYRMAPVETIRGCPYHCAFCNSPGQNIMFDTPAKKFVRKKSMLKVREELLHYKNNFGVEYNFFWADTFLVMSQKELDEFCEIYQDVRLPFWVQTRVETINEWRLEKLKKVGLARIAFGIEHGDEKFRQEKLIKEFSNDKAVKALDIVADFGIPYNTNNMVGYPHETSELAMQTIELNRRFRGVDTTSCFTFAPYYGTPARDMAVAAGFMAKDLIAPGNADDSILNMPQFPPAEIEKFRRCFSLRVRFPKDRWPEIKEAEADDSILEKLQAEYREMFFKEPVKISF</sequence>
<dbReference type="SUPFAM" id="SSF52242">
    <property type="entry name" value="Cobalamin (vitamin B12)-binding domain"/>
    <property type="match status" value="1"/>
</dbReference>
<dbReference type="InterPro" id="IPR051198">
    <property type="entry name" value="BchE-like"/>
</dbReference>
<dbReference type="InterPro" id="IPR006158">
    <property type="entry name" value="Cobalamin-bd"/>
</dbReference>
<dbReference type="Pfam" id="PF02310">
    <property type="entry name" value="B12-binding"/>
    <property type="match status" value="1"/>
</dbReference>
<proteinExistence type="predicted"/>
<dbReference type="PROSITE" id="PS51332">
    <property type="entry name" value="B12_BINDING"/>
    <property type="match status" value="1"/>
</dbReference>
<dbReference type="PROSITE" id="PS51918">
    <property type="entry name" value="RADICAL_SAM"/>
    <property type="match status" value="1"/>
</dbReference>
<evidence type="ECO:0000313" key="9">
    <source>
        <dbReference type="Proteomes" id="UP000229794"/>
    </source>
</evidence>
<protein>
    <submittedName>
        <fullName evidence="8">Radical SAM protein</fullName>
    </submittedName>
</protein>
<evidence type="ECO:0000259" key="7">
    <source>
        <dbReference type="PROSITE" id="PS51918"/>
    </source>
</evidence>
<feature type="domain" description="Radical SAM core" evidence="7">
    <location>
        <begin position="219"/>
        <end position="474"/>
    </location>
</feature>
<dbReference type="SUPFAM" id="SSF102114">
    <property type="entry name" value="Radical SAM enzymes"/>
    <property type="match status" value="1"/>
</dbReference>